<accession>A0ABP0I342</accession>
<reference evidence="1 2" key="1">
    <citation type="submission" date="2024-02" db="EMBL/GenBank/DDBJ databases">
        <authorList>
            <person name="Chen Y."/>
            <person name="Shah S."/>
            <person name="Dougan E. K."/>
            <person name="Thang M."/>
            <person name="Chan C."/>
        </authorList>
    </citation>
    <scope>NUCLEOTIDE SEQUENCE [LARGE SCALE GENOMIC DNA]</scope>
</reference>
<evidence type="ECO:0000313" key="1">
    <source>
        <dbReference type="EMBL" id="CAK8996990.1"/>
    </source>
</evidence>
<comment type="caution">
    <text evidence="1">The sequence shown here is derived from an EMBL/GenBank/DDBJ whole genome shotgun (WGS) entry which is preliminary data.</text>
</comment>
<dbReference type="EMBL" id="CAXAMM010002658">
    <property type="protein sequence ID" value="CAK8996990.1"/>
    <property type="molecule type" value="Genomic_DNA"/>
</dbReference>
<proteinExistence type="predicted"/>
<sequence>MDVGRCMQDASQMPKTILRNSFSDAACQESASERHWIESKHLFLMNGFGCTKQGFAFLDAAAEVPAESDPIPKQEADRHFVACKKPLPLGEPRACEMEGYEACEDKCKEHFVGEQTCYDTCVSHCVIGRNKLKELRVEPNCYAEKVPPGDLPVPQPKEPEVYDEVYKEQDYQW</sequence>
<protein>
    <submittedName>
        <fullName evidence="1">Uncharacterized protein</fullName>
    </submittedName>
</protein>
<organism evidence="1 2">
    <name type="scientific">Durusdinium trenchii</name>
    <dbReference type="NCBI Taxonomy" id="1381693"/>
    <lineage>
        <taxon>Eukaryota</taxon>
        <taxon>Sar</taxon>
        <taxon>Alveolata</taxon>
        <taxon>Dinophyceae</taxon>
        <taxon>Suessiales</taxon>
        <taxon>Symbiodiniaceae</taxon>
        <taxon>Durusdinium</taxon>
    </lineage>
</organism>
<gene>
    <name evidence="1" type="ORF">SCF082_LOCUS5028</name>
</gene>
<keyword evidence="2" id="KW-1185">Reference proteome</keyword>
<evidence type="ECO:0000313" key="2">
    <source>
        <dbReference type="Proteomes" id="UP001642464"/>
    </source>
</evidence>
<dbReference type="Proteomes" id="UP001642464">
    <property type="component" value="Unassembled WGS sequence"/>
</dbReference>
<name>A0ABP0I342_9DINO</name>